<feature type="transmembrane region" description="Helical" evidence="8">
    <location>
        <begin position="79"/>
        <end position="98"/>
    </location>
</feature>
<dbReference type="PANTHER" id="PTHR21624:SF1">
    <property type="entry name" value="ALKYLGLYCEROL MONOOXYGENASE"/>
    <property type="match status" value="1"/>
</dbReference>
<keyword evidence="2 8" id="KW-0812">Transmembrane</keyword>
<dbReference type="Pfam" id="PF04116">
    <property type="entry name" value="FA_hydroxylase"/>
    <property type="match status" value="1"/>
</dbReference>
<feature type="transmembrane region" description="Helical" evidence="8">
    <location>
        <begin position="139"/>
        <end position="168"/>
    </location>
</feature>
<organism evidence="10 11">
    <name type="scientific">Congregibacter variabilis</name>
    <dbReference type="NCBI Taxonomy" id="3081200"/>
    <lineage>
        <taxon>Bacteria</taxon>
        <taxon>Pseudomonadati</taxon>
        <taxon>Pseudomonadota</taxon>
        <taxon>Gammaproteobacteria</taxon>
        <taxon>Cellvibrionales</taxon>
        <taxon>Halieaceae</taxon>
        <taxon>Congregibacter</taxon>
    </lineage>
</organism>
<evidence type="ECO:0000256" key="4">
    <source>
        <dbReference type="ARBA" id="ARBA00023002"/>
    </source>
</evidence>
<proteinExistence type="predicted"/>
<dbReference type="EC" id="1.-.-.-" evidence="10"/>
<comment type="subcellular location">
    <subcellularLocation>
        <location evidence="1">Endomembrane system</location>
        <topology evidence="1">Multi-pass membrane protein</topology>
    </subcellularLocation>
</comment>
<evidence type="ECO:0000256" key="3">
    <source>
        <dbReference type="ARBA" id="ARBA00022989"/>
    </source>
</evidence>
<evidence type="ECO:0000256" key="1">
    <source>
        <dbReference type="ARBA" id="ARBA00004127"/>
    </source>
</evidence>
<evidence type="ECO:0000256" key="2">
    <source>
        <dbReference type="ARBA" id="ARBA00022692"/>
    </source>
</evidence>
<name>A0ABZ0I5G6_9GAMM</name>
<evidence type="ECO:0000313" key="10">
    <source>
        <dbReference type="EMBL" id="WOJ94752.1"/>
    </source>
</evidence>
<keyword evidence="5" id="KW-0443">Lipid metabolism</keyword>
<sequence length="304" mass="34972">MWEQIGGQISLYAALFYLICIVAEIALDLYRKAGLYKLKDTLCSLSMGGFYTINKILMKGTTLLLLLIAQQYAVFDFGVGWITFIVAYVVVDFFFYWLHRFIHEIRFGWAAHINHHSSREFNLGGTAMRQSFAEPFMEAIFYSPIVLMGFDPFMVLAALELNLVYMFILHTQFIDKLPRPIEWLMSTPSHHRVHHARNVQYLDKNYGGTFILWDRLFKTFEAEKEAPEFGVPQQINTYNPIKASFHGWLELLADVRSASGVVNKIRYCVMPPGWAPDGKGETTRQKQALYRQAQESQHSSATSA</sequence>
<evidence type="ECO:0000313" key="11">
    <source>
        <dbReference type="Proteomes" id="UP001626537"/>
    </source>
</evidence>
<keyword evidence="11" id="KW-1185">Reference proteome</keyword>
<accession>A0ABZ0I5G6</accession>
<feature type="region of interest" description="Disordered" evidence="7">
    <location>
        <begin position="276"/>
        <end position="304"/>
    </location>
</feature>
<dbReference type="PANTHER" id="PTHR21624">
    <property type="entry name" value="STEROL DESATURASE-RELATED PROTEIN"/>
    <property type="match status" value="1"/>
</dbReference>
<feature type="domain" description="Fatty acid hydroxylase" evidence="9">
    <location>
        <begin position="84"/>
        <end position="219"/>
    </location>
</feature>
<feature type="transmembrane region" description="Helical" evidence="8">
    <location>
        <begin position="12"/>
        <end position="30"/>
    </location>
</feature>
<evidence type="ECO:0000259" key="9">
    <source>
        <dbReference type="Pfam" id="PF04116"/>
    </source>
</evidence>
<evidence type="ECO:0000256" key="5">
    <source>
        <dbReference type="ARBA" id="ARBA00023098"/>
    </source>
</evidence>
<keyword evidence="4 10" id="KW-0560">Oxidoreductase</keyword>
<dbReference type="InterPro" id="IPR006694">
    <property type="entry name" value="Fatty_acid_hydroxylase"/>
</dbReference>
<dbReference type="InterPro" id="IPR051689">
    <property type="entry name" value="Sterol_desaturase/TMEM195"/>
</dbReference>
<keyword evidence="3 8" id="KW-1133">Transmembrane helix</keyword>
<dbReference type="EMBL" id="CP136864">
    <property type="protein sequence ID" value="WOJ94752.1"/>
    <property type="molecule type" value="Genomic_DNA"/>
</dbReference>
<keyword evidence="6 8" id="KW-0472">Membrane</keyword>
<evidence type="ECO:0000256" key="8">
    <source>
        <dbReference type="SAM" id="Phobius"/>
    </source>
</evidence>
<feature type="compositionally biased region" description="Polar residues" evidence="7">
    <location>
        <begin position="293"/>
        <end position="304"/>
    </location>
</feature>
<feature type="transmembrane region" description="Helical" evidence="8">
    <location>
        <begin position="56"/>
        <end position="73"/>
    </location>
</feature>
<protein>
    <submittedName>
        <fullName evidence="10">Sterol desaturase family protein</fullName>
        <ecNumber evidence="10">1.-.-.-</ecNumber>
    </submittedName>
</protein>
<evidence type="ECO:0000256" key="7">
    <source>
        <dbReference type="SAM" id="MobiDB-lite"/>
    </source>
</evidence>
<dbReference type="GO" id="GO:0016491">
    <property type="term" value="F:oxidoreductase activity"/>
    <property type="evidence" value="ECO:0007669"/>
    <property type="project" value="UniProtKB-KW"/>
</dbReference>
<gene>
    <name evidence="10" type="ORF">R0135_06190</name>
</gene>
<evidence type="ECO:0000256" key="6">
    <source>
        <dbReference type="ARBA" id="ARBA00023136"/>
    </source>
</evidence>
<dbReference type="RefSeq" id="WP_407349385.1">
    <property type="nucleotide sequence ID" value="NZ_CP136864.1"/>
</dbReference>
<reference evidence="10 11" key="1">
    <citation type="submission" date="2023-10" db="EMBL/GenBank/DDBJ databases">
        <title>Two novel species belonging to the OM43/NOR5 clade.</title>
        <authorList>
            <person name="Park M."/>
        </authorList>
    </citation>
    <scope>NUCLEOTIDE SEQUENCE [LARGE SCALE GENOMIC DNA]</scope>
    <source>
        <strain evidence="10 11">IMCC43200</strain>
    </source>
</reference>
<dbReference type="Proteomes" id="UP001626537">
    <property type="component" value="Chromosome"/>
</dbReference>